<accession>A0A8J6Y3Z1</accession>
<proteinExistence type="predicted"/>
<reference evidence="2 3" key="1">
    <citation type="submission" date="2020-08" db="EMBL/GenBank/DDBJ databases">
        <title>Acidobacteriota in marine sediments use diverse sulfur dissimilation pathways.</title>
        <authorList>
            <person name="Wasmund K."/>
        </authorList>
    </citation>
    <scope>NUCLEOTIDE SEQUENCE [LARGE SCALE GENOMIC DNA]</scope>
    <source>
        <strain evidence="2">MAG AM3-A</strain>
    </source>
</reference>
<organism evidence="2 3">
    <name type="scientific">Candidatus Sulfomarinibacter kjeldsenii</name>
    <dbReference type="NCBI Taxonomy" id="2885994"/>
    <lineage>
        <taxon>Bacteria</taxon>
        <taxon>Pseudomonadati</taxon>
        <taxon>Acidobacteriota</taxon>
        <taxon>Thermoanaerobaculia</taxon>
        <taxon>Thermoanaerobaculales</taxon>
        <taxon>Candidatus Sulfomarinibacteraceae</taxon>
        <taxon>Candidatus Sulfomarinibacter</taxon>
    </lineage>
</organism>
<evidence type="ECO:0000313" key="2">
    <source>
        <dbReference type="EMBL" id="MBD3870343.1"/>
    </source>
</evidence>
<keyword evidence="1" id="KW-0472">Membrane</keyword>
<name>A0A8J6Y3Z1_9BACT</name>
<comment type="caution">
    <text evidence="2">The sequence shown here is derived from an EMBL/GenBank/DDBJ whole genome shotgun (WGS) entry which is preliminary data.</text>
</comment>
<dbReference type="AlphaFoldDB" id="A0A8J6Y3Z1"/>
<dbReference type="Proteomes" id="UP000598633">
    <property type="component" value="Unassembled WGS sequence"/>
</dbReference>
<evidence type="ECO:0000313" key="3">
    <source>
        <dbReference type="Proteomes" id="UP000598633"/>
    </source>
</evidence>
<feature type="transmembrane region" description="Helical" evidence="1">
    <location>
        <begin position="12"/>
        <end position="37"/>
    </location>
</feature>
<keyword evidence="1" id="KW-0812">Transmembrane</keyword>
<keyword evidence="1" id="KW-1133">Transmembrane helix</keyword>
<protein>
    <submittedName>
        <fullName evidence="2">DUF4845 domain-containing protein</fullName>
    </submittedName>
</protein>
<evidence type="ECO:0000256" key="1">
    <source>
        <dbReference type="SAM" id="Phobius"/>
    </source>
</evidence>
<dbReference type="EMBL" id="JACXWA010000055">
    <property type="protein sequence ID" value="MBD3870343.1"/>
    <property type="molecule type" value="Genomic_DNA"/>
</dbReference>
<gene>
    <name evidence="2" type="ORF">IFJ97_03155</name>
</gene>
<sequence length="124" mass="14349">MKTWRYQRGDVPVGCLVGGAVALIVILIAIKVAPIMIHVGELDKQIGVYADRANRREYNDKRIERAILTKAESLDLPVTKKDIKIKRTSNRIKITVVYEVPIEFPGYTYVWHKEHFHERPLFYG</sequence>